<reference evidence="1" key="1">
    <citation type="submission" date="2013-11" db="EMBL/GenBank/DDBJ databases">
        <title>The Genome Sequence of Phytophthora parasitica IAC_01/95.</title>
        <authorList>
            <consortium name="The Broad Institute Genomics Platform"/>
            <person name="Russ C."/>
            <person name="Tyler B."/>
            <person name="Panabieres F."/>
            <person name="Shan W."/>
            <person name="Tripathy S."/>
            <person name="Grunwald N."/>
            <person name="Machado M."/>
            <person name="Johnson C.S."/>
            <person name="Arredondo F."/>
            <person name="Hong C."/>
            <person name="Coffey M."/>
            <person name="Young S.K."/>
            <person name="Zeng Q."/>
            <person name="Gargeya S."/>
            <person name="Fitzgerald M."/>
            <person name="Abouelleil A."/>
            <person name="Alvarado L."/>
            <person name="Chapman S.B."/>
            <person name="Gainer-Dewar J."/>
            <person name="Goldberg J."/>
            <person name="Griggs A."/>
            <person name="Gujja S."/>
            <person name="Hansen M."/>
            <person name="Howarth C."/>
            <person name="Imamovic A."/>
            <person name="Ireland A."/>
            <person name="Larimer J."/>
            <person name="McCowan C."/>
            <person name="Murphy C."/>
            <person name="Pearson M."/>
            <person name="Poon T.W."/>
            <person name="Priest M."/>
            <person name="Roberts A."/>
            <person name="Saif S."/>
            <person name="Shea T."/>
            <person name="Sykes S."/>
            <person name="Wortman J."/>
            <person name="Nusbaum C."/>
            <person name="Birren B."/>
        </authorList>
    </citation>
    <scope>NUCLEOTIDE SEQUENCE [LARGE SCALE GENOMIC DNA]</scope>
    <source>
        <strain evidence="1">IAC_01/95</strain>
    </source>
</reference>
<dbReference type="EMBL" id="KI693420">
    <property type="protein sequence ID" value="ETM44258.1"/>
    <property type="molecule type" value="Genomic_DNA"/>
</dbReference>
<gene>
    <name evidence="1" type="ORF">L914_10486</name>
</gene>
<organism evidence="1">
    <name type="scientific">Phytophthora nicotianae</name>
    <name type="common">Potato buckeye rot agent</name>
    <name type="synonym">Phytophthora parasitica</name>
    <dbReference type="NCBI Taxonomy" id="4792"/>
    <lineage>
        <taxon>Eukaryota</taxon>
        <taxon>Sar</taxon>
        <taxon>Stramenopiles</taxon>
        <taxon>Oomycota</taxon>
        <taxon>Peronosporomycetes</taxon>
        <taxon>Peronosporales</taxon>
        <taxon>Peronosporaceae</taxon>
        <taxon>Phytophthora</taxon>
    </lineage>
</organism>
<name>W2N8S2_PHYNI</name>
<proteinExistence type="predicted"/>
<dbReference type="Proteomes" id="UP000054532">
    <property type="component" value="Unassembled WGS sequence"/>
</dbReference>
<dbReference type="AlphaFoldDB" id="W2N8S2"/>
<sequence>MDKDILGEWERSHSIMVAAILCDHNQPMHLQPRNDHHQG</sequence>
<protein>
    <submittedName>
        <fullName evidence="1">Uncharacterized protein</fullName>
    </submittedName>
</protein>
<accession>W2N8S2</accession>
<evidence type="ECO:0000313" key="1">
    <source>
        <dbReference type="EMBL" id="ETM44258.1"/>
    </source>
</evidence>